<dbReference type="Gene3D" id="2.60.120.820">
    <property type="entry name" value="PHR domain"/>
    <property type="match status" value="2"/>
</dbReference>
<dbReference type="Pfam" id="PF00651">
    <property type="entry name" value="BTB"/>
    <property type="match status" value="1"/>
</dbReference>
<dbReference type="SMART" id="SM00875">
    <property type="entry name" value="BACK"/>
    <property type="match status" value="1"/>
</dbReference>
<protein>
    <recommendedName>
        <fullName evidence="5">BTB domain-containing protein</fullName>
    </recommendedName>
</protein>
<dbReference type="InParanoid" id="A7SCN2"/>
<dbReference type="InterPro" id="IPR000210">
    <property type="entry name" value="BTB/POZ_dom"/>
</dbReference>
<evidence type="ECO:0000256" key="1">
    <source>
        <dbReference type="ARBA" id="ARBA00004496"/>
    </source>
</evidence>
<dbReference type="Pfam" id="PF08005">
    <property type="entry name" value="PHR"/>
    <property type="match status" value="1"/>
</dbReference>
<dbReference type="HOGENOM" id="CLU_015899_2_1_1"/>
<dbReference type="Gene3D" id="3.30.710.10">
    <property type="entry name" value="Potassium Channel Kv1.1, Chain A"/>
    <property type="match status" value="1"/>
</dbReference>
<evidence type="ECO:0000313" key="7">
    <source>
        <dbReference type="Proteomes" id="UP000001593"/>
    </source>
</evidence>
<sequence length="401" mass="45738">MSSNAWQPAFKTIKERGKHMWKNPVLSDVEFLVCTSAGVKISIPAHRYVLAVSSPVFEAMFHGAMAESSRKVSLPDCTAEALSEMLRYAYFDEVELTGSNVMSVMYLAEKYILPGLNEKCTQFLQENLEAKDVLFVLPEAMEIQDENLQRHCWELVDETTEEVVMSDAFLSVTRELLCDILDRDELMIKELELFKAVDRWAEQQTSSEGLGVDGESKRNVLGEEAIRRLRFPLISQEQFVKHVLPKDILNREEIVDLFAHYVLPKEKGSVLFRATSRGLKIRGVSSSVTRFTSVSLTPSYRTYNEHSICFEVNTEIELSAVILFGSLGNTYKVTFDQRVVIHPNTTYTLRAWINGPKSLCWQTGRRVVRNGDVEITFMDSPSSENRTRVEGVQFPVFHFSY</sequence>
<comment type="subcellular location">
    <subcellularLocation>
        <location evidence="1">Cytoplasm</location>
    </subcellularLocation>
</comment>
<dbReference type="PROSITE" id="PS50097">
    <property type="entry name" value="BTB"/>
    <property type="match status" value="1"/>
</dbReference>
<dbReference type="Proteomes" id="UP000001593">
    <property type="component" value="Unassembled WGS sequence"/>
</dbReference>
<dbReference type="InterPro" id="IPR011333">
    <property type="entry name" value="SKP1/BTB/POZ_sf"/>
</dbReference>
<dbReference type="Gene3D" id="1.25.40.420">
    <property type="match status" value="1"/>
</dbReference>
<keyword evidence="3" id="KW-0963">Cytoplasm</keyword>
<dbReference type="SMART" id="SM00225">
    <property type="entry name" value="BTB"/>
    <property type="match status" value="1"/>
</dbReference>
<evidence type="ECO:0000256" key="4">
    <source>
        <dbReference type="ARBA" id="ARBA00022786"/>
    </source>
</evidence>
<reference evidence="6 7" key="1">
    <citation type="journal article" date="2007" name="Science">
        <title>Sea anemone genome reveals ancestral eumetazoan gene repertoire and genomic organization.</title>
        <authorList>
            <person name="Putnam N.H."/>
            <person name="Srivastava M."/>
            <person name="Hellsten U."/>
            <person name="Dirks B."/>
            <person name="Chapman J."/>
            <person name="Salamov A."/>
            <person name="Terry A."/>
            <person name="Shapiro H."/>
            <person name="Lindquist E."/>
            <person name="Kapitonov V.V."/>
            <person name="Jurka J."/>
            <person name="Genikhovich G."/>
            <person name="Grigoriev I.V."/>
            <person name="Lucas S.M."/>
            <person name="Steele R.E."/>
            <person name="Finnerty J.R."/>
            <person name="Technau U."/>
            <person name="Martindale M.Q."/>
            <person name="Rokhsar D.S."/>
        </authorList>
    </citation>
    <scope>NUCLEOTIDE SEQUENCE [LARGE SCALE GENOMIC DNA]</scope>
    <source>
        <strain evidence="7">CH2 X CH6</strain>
    </source>
</reference>
<accession>A7SCN2</accession>
<dbReference type="InterPro" id="IPR011705">
    <property type="entry name" value="BACK"/>
</dbReference>
<keyword evidence="7" id="KW-1185">Reference proteome</keyword>
<dbReference type="InterPro" id="IPR012983">
    <property type="entry name" value="PHR"/>
</dbReference>
<dbReference type="PANTHER" id="PTHR45774:SF3">
    <property type="entry name" value="BTB (POZ) DOMAIN-CONTAINING 2B-RELATED"/>
    <property type="match status" value="1"/>
</dbReference>
<dbReference type="InterPro" id="IPR038648">
    <property type="entry name" value="PHR_sf"/>
</dbReference>
<evidence type="ECO:0000259" key="5">
    <source>
        <dbReference type="PROSITE" id="PS50097"/>
    </source>
</evidence>
<dbReference type="GO" id="GO:0005829">
    <property type="term" value="C:cytosol"/>
    <property type="evidence" value="ECO:0000318"/>
    <property type="project" value="GO_Central"/>
</dbReference>
<dbReference type="PhylomeDB" id="A7SCN2"/>
<name>A7SCN2_NEMVE</name>
<dbReference type="Pfam" id="PF07707">
    <property type="entry name" value="BACK"/>
    <property type="match status" value="1"/>
</dbReference>
<dbReference type="STRING" id="45351.A7SCN2"/>
<dbReference type="SUPFAM" id="SSF54695">
    <property type="entry name" value="POZ domain"/>
    <property type="match status" value="1"/>
</dbReference>
<keyword evidence="4" id="KW-0833">Ubl conjugation pathway</keyword>
<dbReference type="FunFam" id="3.30.710.10:FF:000228">
    <property type="entry name" value="Predicted protein"/>
    <property type="match status" value="1"/>
</dbReference>
<organism evidence="6 7">
    <name type="scientific">Nematostella vectensis</name>
    <name type="common">Starlet sea anemone</name>
    <dbReference type="NCBI Taxonomy" id="45351"/>
    <lineage>
        <taxon>Eukaryota</taxon>
        <taxon>Metazoa</taxon>
        <taxon>Cnidaria</taxon>
        <taxon>Anthozoa</taxon>
        <taxon>Hexacorallia</taxon>
        <taxon>Actiniaria</taxon>
        <taxon>Edwardsiidae</taxon>
        <taxon>Nematostella</taxon>
    </lineage>
</organism>
<dbReference type="GO" id="GO:0022008">
    <property type="term" value="P:neurogenesis"/>
    <property type="evidence" value="ECO:0000318"/>
    <property type="project" value="GO_Central"/>
</dbReference>
<evidence type="ECO:0000256" key="2">
    <source>
        <dbReference type="ARBA" id="ARBA00004906"/>
    </source>
</evidence>
<feature type="domain" description="BTB" evidence="5">
    <location>
        <begin position="27"/>
        <end position="98"/>
    </location>
</feature>
<dbReference type="PANTHER" id="PTHR45774">
    <property type="entry name" value="BTB/POZ DOMAIN-CONTAINING"/>
    <property type="match status" value="1"/>
</dbReference>
<dbReference type="FunFam" id="1.25.40.420:FF:000008">
    <property type="entry name" value="BTB/POZ domain-containing protein POB1"/>
    <property type="match status" value="1"/>
</dbReference>
<proteinExistence type="predicted"/>
<evidence type="ECO:0000256" key="3">
    <source>
        <dbReference type="ARBA" id="ARBA00022490"/>
    </source>
</evidence>
<dbReference type="EMBL" id="DS469624">
    <property type="protein sequence ID" value="EDO38551.1"/>
    <property type="molecule type" value="Genomic_DNA"/>
</dbReference>
<dbReference type="AlphaFoldDB" id="A7SCN2"/>
<evidence type="ECO:0000313" key="6">
    <source>
        <dbReference type="EMBL" id="EDO38551.1"/>
    </source>
</evidence>
<dbReference type="OMA" id="MTHEENW"/>
<comment type="pathway">
    <text evidence="2">Protein modification; protein ubiquitination.</text>
</comment>
<dbReference type="eggNOG" id="KOG2075">
    <property type="taxonomic scope" value="Eukaryota"/>
</dbReference>
<gene>
    <name evidence="6" type="ORF">NEMVEDRAFT_v1g210207</name>
</gene>